<dbReference type="InterPro" id="IPR000060">
    <property type="entry name" value="BCCT_transptr"/>
</dbReference>
<dbReference type="Proteomes" id="UP000698222">
    <property type="component" value="Unassembled WGS sequence"/>
</dbReference>
<feature type="compositionally biased region" description="Basic and acidic residues" evidence="8">
    <location>
        <begin position="587"/>
        <end position="605"/>
    </location>
</feature>
<comment type="subcellular location">
    <subcellularLocation>
        <location evidence="1">Cell membrane</location>
        <topology evidence="1">Multi-pass membrane protein</topology>
    </subcellularLocation>
</comment>
<dbReference type="PANTHER" id="PTHR30047:SF7">
    <property type="entry name" value="HIGH-AFFINITY CHOLINE TRANSPORT PROTEIN"/>
    <property type="match status" value="1"/>
</dbReference>
<accession>A0ABS4YGW0</accession>
<evidence type="ECO:0000256" key="5">
    <source>
        <dbReference type="ARBA" id="ARBA00022692"/>
    </source>
</evidence>
<feature type="transmembrane region" description="Helical" evidence="9">
    <location>
        <begin position="33"/>
        <end position="51"/>
    </location>
</feature>
<gene>
    <name evidence="10" type="ORF">JOF44_000031</name>
</gene>
<evidence type="ECO:0000313" key="10">
    <source>
        <dbReference type="EMBL" id="MBP2407128.1"/>
    </source>
</evidence>
<comment type="caution">
    <text evidence="10">The sequence shown here is derived from an EMBL/GenBank/DDBJ whole genome shotgun (WGS) entry which is preliminary data.</text>
</comment>
<evidence type="ECO:0000256" key="8">
    <source>
        <dbReference type="SAM" id="MobiDB-lite"/>
    </source>
</evidence>
<evidence type="ECO:0000256" key="3">
    <source>
        <dbReference type="ARBA" id="ARBA00022448"/>
    </source>
</evidence>
<evidence type="ECO:0000256" key="2">
    <source>
        <dbReference type="ARBA" id="ARBA00005658"/>
    </source>
</evidence>
<reference evidence="10 11" key="1">
    <citation type="submission" date="2021-03" db="EMBL/GenBank/DDBJ databases">
        <title>Sequencing the genomes of 1000 actinobacteria strains.</title>
        <authorList>
            <person name="Klenk H.-P."/>
        </authorList>
    </citation>
    <scope>NUCLEOTIDE SEQUENCE [LARGE SCALE GENOMIC DNA]</scope>
    <source>
        <strain evidence="10 11">DSM 14564</strain>
    </source>
</reference>
<feature type="transmembrane region" description="Helical" evidence="9">
    <location>
        <begin position="373"/>
        <end position="399"/>
    </location>
</feature>
<proteinExistence type="inferred from homology"/>
<evidence type="ECO:0000256" key="4">
    <source>
        <dbReference type="ARBA" id="ARBA00022475"/>
    </source>
</evidence>
<feature type="transmembrane region" description="Helical" evidence="9">
    <location>
        <begin position="209"/>
        <end position="234"/>
    </location>
</feature>
<keyword evidence="4" id="KW-1003">Cell membrane</keyword>
<evidence type="ECO:0000313" key="11">
    <source>
        <dbReference type="Proteomes" id="UP000698222"/>
    </source>
</evidence>
<feature type="compositionally biased region" description="Low complexity" evidence="8">
    <location>
        <begin position="606"/>
        <end position="637"/>
    </location>
</feature>
<evidence type="ECO:0000256" key="6">
    <source>
        <dbReference type="ARBA" id="ARBA00022989"/>
    </source>
</evidence>
<feature type="transmembrane region" description="Helical" evidence="9">
    <location>
        <begin position="516"/>
        <end position="537"/>
    </location>
</feature>
<feature type="transmembrane region" description="Helical" evidence="9">
    <location>
        <begin position="167"/>
        <end position="188"/>
    </location>
</feature>
<feature type="transmembrane region" description="Helical" evidence="9">
    <location>
        <begin position="254"/>
        <end position="274"/>
    </location>
</feature>
<evidence type="ECO:0000256" key="9">
    <source>
        <dbReference type="SAM" id="Phobius"/>
    </source>
</evidence>
<feature type="transmembrane region" description="Helical" evidence="9">
    <location>
        <begin position="111"/>
        <end position="131"/>
    </location>
</feature>
<feature type="transmembrane region" description="Helical" evidence="9">
    <location>
        <begin position="344"/>
        <end position="361"/>
    </location>
</feature>
<evidence type="ECO:0000256" key="7">
    <source>
        <dbReference type="ARBA" id="ARBA00023136"/>
    </source>
</evidence>
<dbReference type="NCBIfam" id="TIGR00842">
    <property type="entry name" value="bcct"/>
    <property type="match status" value="1"/>
</dbReference>
<dbReference type="PANTHER" id="PTHR30047">
    <property type="entry name" value="HIGH-AFFINITY CHOLINE TRANSPORT PROTEIN-RELATED"/>
    <property type="match status" value="1"/>
</dbReference>
<organism evidence="10 11">
    <name type="scientific">Brachybacterium fresconis</name>
    <dbReference type="NCBI Taxonomy" id="173363"/>
    <lineage>
        <taxon>Bacteria</taxon>
        <taxon>Bacillati</taxon>
        <taxon>Actinomycetota</taxon>
        <taxon>Actinomycetes</taxon>
        <taxon>Micrococcales</taxon>
        <taxon>Dermabacteraceae</taxon>
        <taxon>Brachybacterium</taxon>
    </lineage>
</organism>
<keyword evidence="6 9" id="KW-1133">Transmembrane helix</keyword>
<keyword evidence="7 9" id="KW-0472">Membrane</keyword>
<keyword evidence="11" id="KW-1185">Reference proteome</keyword>
<dbReference type="Pfam" id="PF02028">
    <property type="entry name" value="BCCT"/>
    <property type="match status" value="1"/>
</dbReference>
<dbReference type="RefSeq" id="WP_209885856.1">
    <property type="nucleotide sequence ID" value="NZ_BAAAJV010000026.1"/>
</dbReference>
<comment type="similarity">
    <text evidence="2">Belongs to the BCCT transporter (TC 2.A.15) family.</text>
</comment>
<keyword evidence="5 9" id="KW-0812">Transmembrane</keyword>
<name>A0ABS4YGW0_9MICO</name>
<dbReference type="EMBL" id="JAGIOC010000001">
    <property type="protein sequence ID" value="MBP2407128.1"/>
    <property type="molecule type" value="Genomic_DNA"/>
</dbReference>
<keyword evidence="3" id="KW-0813">Transport</keyword>
<feature type="transmembrane region" description="Helical" evidence="9">
    <location>
        <begin position="286"/>
        <end position="309"/>
    </location>
</feature>
<protein>
    <submittedName>
        <fullName evidence="10">Choline/carnitine/betaine transport</fullName>
    </submittedName>
</protein>
<sequence length="637" mass="67533">MSQNTRTTQELLADLRNAGPRRRRKSRLGTDKIVFGIAGILAVAFVLWGLISPTGLGAVATRALNGVMSNFGWLYVIAATVFTLFVIIVAASRFGRIPLGRDGEEPQFKTASWISMMFATGMGIGLIFYGVGEPLFFYMSPPPGTVEGSTPEAMTTGLGTTLFHWTLYPWAMYAIVGLGMAYGTFRLGRSQLFSSMFTSLFGERVSDGIGGRVINILAILATLFGSACSLGLGALQIGGGIESVGLMNDVTSPILVIIIAVLTACFVASAVSGIERGIQYLSNINMVLAVILALIVFIGGPTLFILNVIPNAVGGFIGDLPEMASRTSAAGGQSLDEWMSTWTIFYWAWWVSWCPFVGLFIGRISRGRTIRQFVVGVLLVPSVVSLIWFSIFGGGAIGIQERAERAQDEGATLAQVVDGVPDINFDLILFQTLETLPVPGFVNIILMVLAVVLVAIFFVTGADSASIVMGGLSQHGAEEPTRRIVVFWGVATGAVAAIMLLAGGNDPAAALNGLKNITIVSSLPFVIVMLLLCVAIWKDLSRDPLMIRNRLARHVLEDSVETAIDKHDGSPFELRTVETLVEVSPGDAERLETREASRKQGRDGSFDGSAPSAGASADSSTAGSDSAGSADGTGPAR</sequence>
<feature type="transmembrane region" description="Helical" evidence="9">
    <location>
        <begin position="71"/>
        <end position="91"/>
    </location>
</feature>
<evidence type="ECO:0000256" key="1">
    <source>
        <dbReference type="ARBA" id="ARBA00004651"/>
    </source>
</evidence>
<feature type="transmembrane region" description="Helical" evidence="9">
    <location>
        <begin position="444"/>
        <end position="472"/>
    </location>
</feature>
<feature type="region of interest" description="Disordered" evidence="8">
    <location>
        <begin position="584"/>
        <end position="637"/>
    </location>
</feature>
<feature type="transmembrane region" description="Helical" evidence="9">
    <location>
        <begin position="484"/>
        <end position="504"/>
    </location>
</feature>